<evidence type="ECO:0000256" key="3">
    <source>
        <dbReference type="ARBA" id="ARBA00023163"/>
    </source>
</evidence>
<dbReference type="PANTHER" id="PTHR24567">
    <property type="entry name" value="CRP FAMILY TRANSCRIPTIONAL REGULATORY PROTEIN"/>
    <property type="match status" value="1"/>
</dbReference>
<comment type="caution">
    <text evidence="6">The sequence shown here is derived from an EMBL/GenBank/DDBJ whole genome shotgun (WGS) entry which is preliminary data.</text>
</comment>
<dbReference type="Gene3D" id="1.10.10.10">
    <property type="entry name" value="Winged helix-like DNA-binding domain superfamily/Winged helix DNA-binding domain"/>
    <property type="match status" value="1"/>
</dbReference>
<dbReference type="SUPFAM" id="SSF46785">
    <property type="entry name" value="Winged helix' DNA-binding domain"/>
    <property type="match status" value="1"/>
</dbReference>
<evidence type="ECO:0000259" key="5">
    <source>
        <dbReference type="PROSITE" id="PS51063"/>
    </source>
</evidence>
<dbReference type="SUPFAM" id="SSF51206">
    <property type="entry name" value="cAMP-binding domain-like"/>
    <property type="match status" value="1"/>
</dbReference>
<evidence type="ECO:0000259" key="4">
    <source>
        <dbReference type="PROSITE" id="PS50042"/>
    </source>
</evidence>
<dbReference type="GO" id="GO:0003677">
    <property type="term" value="F:DNA binding"/>
    <property type="evidence" value="ECO:0007669"/>
    <property type="project" value="UniProtKB-KW"/>
</dbReference>
<dbReference type="CDD" id="cd00038">
    <property type="entry name" value="CAP_ED"/>
    <property type="match status" value="1"/>
</dbReference>
<dbReference type="Pfam" id="PF13545">
    <property type="entry name" value="HTH_Crp_2"/>
    <property type="match status" value="1"/>
</dbReference>
<dbReference type="InterPro" id="IPR018490">
    <property type="entry name" value="cNMP-bd_dom_sf"/>
</dbReference>
<organism evidence="6 7">
    <name type="scientific">Levilactobacillus hammesii DSM 16381</name>
    <dbReference type="NCBI Taxonomy" id="1423753"/>
    <lineage>
        <taxon>Bacteria</taxon>
        <taxon>Bacillati</taxon>
        <taxon>Bacillota</taxon>
        <taxon>Bacilli</taxon>
        <taxon>Lactobacillales</taxon>
        <taxon>Lactobacillaceae</taxon>
        <taxon>Levilactobacillus</taxon>
    </lineage>
</organism>
<feature type="domain" description="Cyclic nucleotide-binding" evidence="4">
    <location>
        <begin position="37"/>
        <end position="157"/>
    </location>
</feature>
<evidence type="ECO:0000256" key="2">
    <source>
        <dbReference type="ARBA" id="ARBA00023125"/>
    </source>
</evidence>
<gene>
    <name evidence="6" type="ORF">FD28_GL001904</name>
</gene>
<dbReference type="InterPro" id="IPR036388">
    <property type="entry name" value="WH-like_DNA-bd_sf"/>
</dbReference>
<dbReference type="GO" id="GO:0005829">
    <property type="term" value="C:cytosol"/>
    <property type="evidence" value="ECO:0007669"/>
    <property type="project" value="TreeGrafter"/>
</dbReference>
<dbReference type="PROSITE" id="PS50042">
    <property type="entry name" value="CNMP_BINDING_3"/>
    <property type="match status" value="1"/>
</dbReference>
<dbReference type="InterPro" id="IPR000595">
    <property type="entry name" value="cNMP-bd_dom"/>
</dbReference>
<sequence length="247" mass="26982">MNFDRILSDRGDVDMEHGHTHEHAIERELECVSQVPIFQRLSADQMMSVAQVTRPIHAEKGGAVFSTGEVSQTLYIVNQGQVRLYHLAEDGREQVLRVLNPGDFIGEIALFTDEIHSSYAEATQTTELCTISRAALTALIKKLPPLSMALLGALADRLKAAERQATLLAIPDALPRLAGYLQELSGHTAGTVDLPMSKQDLAAYLGMTPESLSRKLRQLATDGIIETIGRRQVKVNDSTKLGDLAPS</sequence>
<keyword evidence="7" id="KW-1185">Reference proteome</keyword>
<dbReference type="Gene3D" id="2.60.120.10">
    <property type="entry name" value="Jelly Rolls"/>
    <property type="match status" value="1"/>
</dbReference>
<dbReference type="PROSITE" id="PS51063">
    <property type="entry name" value="HTH_CRP_2"/>
    <property type="match status" value="1"/>
</dbReference>
<dbReference type="PRINTS" id="PR00034">
    <property type="entry name" value="HTHCRP"/>
</dbReference>
<dbReference type="SMART" id="SM00100">
    <property type="entry name" value="cNMP"/>
    <property type="match status" value="1"/>
</dbReference>
<evidence type="ECO:0000313" key="6">
    <source>
        <dbReference type="EMBL" id="KRL98541.1"/>
    </source>
</evidence>
<reference evidence="6 7" key="1">
    <citation type="journal article" date="2015" name="Genome Announc.">
        <title>Expanding the biotechnology potential of lactobacilli through comparative genomics of 213 strains and associated genera.</title>
        <authorList>
            <person name="Sun Z."/>
            <person name="Harris H.M."/>
            <person name="McCann A."/>
            <person name="Guo C."/>
            <person name="Argimon S."/>
            <person name="Zhang W."/>
            <person name="Yang X."/>
            <person name="Jeffery I.B."/>
            <person name="Cooney J.C."/>
            <person name="Kagawa T.F."/>
            <person name="Liu W."/>
            <person name="Song Y."/>
            <person name="Salvetti E."/>
            <person name="Wrobel A."/>
            <person name="Rasinkangas P."/>
            <person name="Parkhill J."/>
            <person name="Rea M.C."/>
            <person name="O'Sullivan O."/>
            <person name="Ritari J."/>
            <person name="Douillard F.P."/>
            <person name="Paul Ross R."/>
            <person name="Yang R."/>
            <person name="Briner A.E."/>
            <person name="Felis G.E."/>
            <person name="de Vos W.M."/>
            <person name="Barrangou R."/>
            <person name="Klaenhammer T.R."/>
            <person name="Caufield P.W."/>
            <person name="Cui Y."/>
            <person name="Zhang H."/>
            <person name="O'Toole P.W."/>
        </authorList>
    </citation>
    <scope>NUCLEOTIDE SEQUENCE [LARGE SCALE GENOMIC DNA]</scope>
    <source>
        <strain evidence="6 7">DSM 16381</strain>
    </source>
</reference>
<keyword evidence="1" id="KW-0805">Transcription regulation</keyword>
<protein>
    <submittedName>
        <fullName evidence="6">Crp-like transcriptional regulator</fullName>
    </submittedName>
</protein>
<keyword evidence="3" id="KW-0804">Transcription</keyword>
<dbReference type="Proteomes" id="UP000051580">
    <property type="component" value="Unassembled WGS sequence"/>
</dbReference>
<dbReference type="PATRIC" id="fig|1423753.3.peg.1999"/>
<dbReference type="Pfam" id="PF00027">
    <property type="entry name" value="cNMP_binding"/>
    <property type="match status" value="1"/>
</dbReference>
<dbReference type="STRING" id="1423753.FD28_GL001904"/>
<keyword evidence="2" id="KW-0238">DNA-binding</keyword>
<dbReference type="SMART" id="SM00419">
    <property type="entry name" value="HTH_CRP"/>
    <property type="match status" value="1"/>
</dbReference>
<dbReference type="AlphaFoldDB" id="A0A0R1UYW6"/>
<evidence type="ECO:0000313" key="7">
    <source>
        <dbReference type="Proteomes" id="UP000051580"/>
    </source>
</evidence>
<dbReference type="PANTHER" id="PTHR24567:SF28">
    <property type="entry name" value="LISTERIOLYSIN REGULATORY PROTEIN"/>
    <property type="match status" value="1"/>
</dbReference>
<feature type="domain" description="HTH crp-type" evidence="5">
    <location>
        <begin position="171"/>
        <end position="239"/>
    </location>
</feature>
<name>A0A0R1UYW6_9LACO</name>
<dbReference type="EMBL" id="AZFS01000003">
    <property type="protein sequence ID" value="KRL98541.1"/>
    <property type="molecule type" value="Genomic_DNA"/>
</dbReference>
<accession>A0A0R1UYW6</accession>
<dbReference type="InterPro" id="IPR014710">
    <property type="entry name" value="RmlC-like_jellyroll"/>
</dbReference>
<dbReference type="GO" id="GO:0003700">
    <property type="term" value="F:DNA-binding transcription factor activity"/>
    <property type="evidence" value="ECO:0007669"/>
    <property type="project" value="TreeGrafter"/>
</dbReference>
<dbReference type="CDD" id="cd00092">
    <property type="entry name" value="HTH_CRP"/>
    <property type="match status" value="1"/>
</dbReference>
<dbReference type="InterPro" id="IPR050397">
    <property type="entry name" value="Env_Response_Regulators"/>
</dbReference>
<evidence type="ECO:0000256" key="1">
    <source>
        <dbReference type="ARBA" id="ARBA00023015"/>
    </source>
</evidence>
<proteinExistence type="predicted"/>
<dbReference type="InterPro" id="IPR012318">
    <property type="entry name" value="HTH_CRP"/>
</dbReference>
<dbReference type="InterPro" id="IPR036390">
    <property type="entry name" value="WH_DNA-bd_sf"/>
</dbReference>